<proteinExistence type="predicted"/>
<keyword evidence="1" id="KW-0677">Repeat</keyword>
<gene>
    <name evidence="3" type="ORF">Vbra_5927</name>
</gene>
<organism evidence="3 4">
    <name type="scientific">Vitrella brassicaformis (strain CCMP3155)</name>
    <dbReference type="NCBI Taxonomy" id="1169540"/>
    <lineage>
        <taxon>Eukaryota</taxon>
        <taxon>Sar</taxon>
        <taxon>Alveolata</taxon>
        <taxon>Colpodellida</taxon>
        <taxon>Vitrellaceae</taxon>
        <taxon>Vitrella</taxon>
    </lineage>
</organism>
<dbReference type="Gene3D" id="1.25.40.20">
    <property type="entry name" value="Ankyrin repeat-containing domain"/>
    <property type="match status" value="1"/>
</dbReference>
<dbReference type="PANTHER" id="PTHR24189">
    <property type="entry name" value="MYOTROPHIN"/>
    <property type="match status" value="1"/>
</dbReference>
<dbReference type="Proteomes" id="UP000041254">
    <property type="component" value="Unassembled WGS sequence"/>
</dbReference>
<accession>A0A0G4FSK3</accession>
<sequence length="499" mass="54678">MRPWYPGATCFVPNYQRSMALRYARSQQPREWCPSVCGPSDTVESVFDLYGGQHEIIVAIPSDMPTATRQLVAAMAREQPEHMTLVMLAVKYHEEKPHMAGVIRALLAGGSDVNRGDPLQLALAQGNYGVVIVLLDHSPVLRQNTLHQVASSWMEPHEKLQIAQRLIRLQPRLATQMDDNGRHPIHTFCRRPLGEASCQLRLLELLYSKGGGRGIIHTHDASQSYPLHHAAAASPGSSRTINATIDWLLERGAAEDINDSNLDGNTPLALVAANDYLGHQKLMKLIKLGAVPPLLTVPAMALPPAQGARAMWMSNAYLQYLSADVQQLITEAIDSALRPAWSATRVLETLPSPRLAHPNTPPPPFPINDPIYSWRIASFLADTHPIEKYFGNGRGAGPLGRRSHTILSNFVSLAASLDVTADEGRVEQLAEGCFVVGGVGCRRVGLHEVVRQAIREEAARHGMPAMYGGGVDVVWGQLGVVNRCGARWERQRFVVLGLL</sequence>
<reference evidence="3 4" key="1">
    <citation type="submission" date="2014-11" db="EMBL/GenBank/DDBJ databases">
        <authorList>
            <person name="Zhu J."/>
            <person name="Qi W."/>
            <person name="Song R."/>
        </authorList>
    </citation>
    <scope>NUCLEOTIDE SEQUENCE [LARGE SCALE GENOMIC DNA]</scope>
</reference>
<evidence type="ECO:0000313" key="4">
    <source>
        <dbReference type="Proteomes" id="UP000041254"/>
    </source>
</evidence>
<dbReference type="InParanoid" id="A0A0G4FSK3"/>
<keyword evidence="2" id="KW-0040">ANK repeat</keyword>
<evidence type="ECO:0000256" key="1">
    <source>
        <dbReference type="ARBA" id="ARBA00022737"/>
    </source>
</evidence>
<dbReference type="InterPro" id="IPR036770">
    <property type="entry name" value="Ankyrin_rpt-contain_sf"/>
</dbReference>
<dbReference type="PhylomeDB" id="A0A0G4FSK3"/>
<keyword evidence="4" id="KW-1185">Reference proteome</keyword>
<dbReference type="AlphaFoldDB" id="A0A0G4FSK3"/>
<dbReference type="VEuPathDB" id="CryptoDB:Vbra_5927"/>
<name>A0A0G4FSK3_VITBC</name>
<dbReference type="EMBL" id="CDMY01000494">
    <property type="protein sequence ID" value="CEM17686.1"/>
    <property type="molecule type" value="Genomic_DNA"/>
</dbReference>
<dbReference type="SUPFAM" id="SSF48403">
    <property type="entry name" value="Ankyrin repeat"/>
    <property type="match status" value="1"/>
</dbReference>
<dbReference type="InterPro" id="IPR050745">
    <property type="entry name" value="Multifunctional_regulatory"/>
</dbReference>
<protein>
    <submittedName>
        <fullName evidence="3">Uncharacterized protein</fullName>
    </submittedName>
</protein>
<evidence type="ECO:0000313" key="3">
    <source>
        <dbReference type="EMBL" id="CEM17686.1"/>
    </source>
</evidence>
<evidence type="ECO:0000256" key="2">
    <source>
        <dbReference type="ARBA" id="ARBA00023043"/>
    </source>
</evidence>